<protein>
    <recommendedName>
        <fullName evidence="7">Metallo-beta-lactamase domain-containing protein</fullName>
    </recommendedName>
</protein>
<dbReference type="InterPro" id="IPR051013">
    <property type="entry name" value="MBL_superfamily_lactonases"/>
</dbReference>
<evidence type="ECO:0000313" key="5">
    <source>
        <dbReference type="EMBL" id="CAE6413231.1"/>
    </source>
</evidence>
<evidence type="ECO:0008006" key="7">
    <source>
        <dbReference type="Google" id="ProtNLM"/>
    </source>
</evidence>
<dbReference type="Gene3D" id="3.60.15.10">
    <property type="entry name" value="Ribonuclease Z/Hydroxyacylglutathione hydrolase-like"/>
    <property type="match status" value="1"/>
</dbReference>
<dbReference type="GO" id="GO:0016787">
    <property type="term" value="F:hydrolase activity"/>
    <property type="evidence" value="ECO:0007669"/>
    <property type="project" value="UniProtKB-KW"/>
</dbReference>
<dbReference type="AlphaFoldDB" id="A0A8H2WZH8"/>
<keyword evidence="3" id="KW-0378">Hydrolase</keyword>
<proteinExistence type="inferred from homology"/>
<evidence type="ECO:0000256" key="1">
    <source>
        <dbReference type="ARBA" id="ARBA00007749"/>
    </source>
</evidence>
<dbReference type="InterPro" id="IPR036866">
    <property type="entry name" value="RibonucZ/Hydroxyglut_hydro"/>
</dbReference>
<sequence length="219" mass="24574">MLPGYPTNPDSFVAESAYKDRELVEISFDQSPVLYVGRFRALDYFGDGSFYLLDSPGHTIRHICGLARTTPDTFVFMGGDTCHHGGQLRPTKRTPLPKYVSPNPFPNELNAVMCPGALLLHIHPTHNPTEPFYRVANSPGSAARTDTVEAQESLEKLKEMDGNENVLTIIAHDAMWLKVLMFFPETLNNWKSEGHKARGAWAFLKDFKQAFSEIQKDTS</sequence>
<dbReference type="PANTHER" id="PTHR42978:SF5">
    <property type="entry name" value="METALLO-BETA-LACTAMASE DOMAIN-CONTAINING PROTEIN"/>
    <property type="match status" value="1"/>
</dbReference>
<dbReference type="PANTHER" id="PTHR42978">
    <property type="entry name" value="QUORUM-QUENCHING LACTONASE YTNP-RELATED-RELATED"/>
    <property type="match status" value="1"/>
</dbReference>
<organism evidence="5 6">
    <name type="scientific">Rhizoctonia solani</name>
    <dbReference type="NCBI Taxonomy" id="456999"/>
    <lineage>
        <taxon>Eukaryota</taxon>
        <taxon>Fungi</taxon>
        <taxon>Dikarya</taxon>
        <taxon>Basidiomycota</taxon>
        <taxon>Agaricomycotina</taxon>
        <taxon>Agaricomycetes</taxon>
        <taxon>Cantharellales</taxon>
        <taxon>Ceratobasidiaceae</taxon>
        <taxon>Rhizoctonia</taxon>
    </lineage>
</organism>
<accession>A0A8H2WZH8</accession>
<dbReference type="SUPFAM" id="SSF56281">
    <property type="entry name" value="Metallo-hydrolase/oxidoreductase"/>
    <property type="match status" value="1"/>
</dbReference>
<keyword evidence="2" id="KW-0479">Metal-binding</keyword>
<reference evidence="5" key="1">
    <citation type="submission" date="2021-01" db="EMBL/GenBank/DDBJ databases">
        <authorList>
            <person name="Kaushik A."/>
        </authorList>
    </citation>
    <scope>NUCLEOTIDE SEQUENCE</scope>
    <source>
        <strain evidence="5">AG1-1C</strain>
    </source>
</reference>
<dbReference type="Proteomes" id="UP000663846">
    <property type="component" value="Unassembled WGS sequence"/>
</dbReference>
<evidence type="ECO:0000256" key="4">
    <source>
        <dbReference type="ARBA" id="ARBA00022833"/>
    </source>
</evidence>
<evidence type="ECO:0000313" key="6">
    <source>
        <dbReference type="Proteomes" id="UP000663846"/>
    </source>
</evidence>
<evidence type="ECO:0000256" key="3">
    <source>
        <dbReference type="ARBA" id="ARBA00022801"/>
    </source>
</evidence>
<keyword evidence="4" id="KW-0862">Zinc</keyword>
<gene>
    <name evidence="5" type="ORF">RDB_LOCUS71953</name>
</gene>
<comment type="caution">
    <text evidence="5">The sequence shown here is derived from an EMBL/GenBank/DDBJ whole genome shotgun (WGS) entry which is preliminary data.</text>
</comment>
<dbReference type="GO" id="GO:0046872">
    <property type="term" value="F:metal ion binding"/>
    <property type="evidence" value="ECO:0007669"/>
    <property type="project" value="UniProtKB-KW"/>
</dbReference>
<comment type="similarity">
    <text evidence="1">Belongs to the metallo-beta-lactamase superfamily.</text>
</comment>
<dbReference type="EMBL" id="CAJMWS010000314">
    <property type="protein sequence ID" value="CAE6413231.1"/>
    <property type="molecule type" value="Genomic_DNA"/>
</dbReference>
<evidence type="ECO:0000256" key="2">
    <source>
        <dbReference type="ARBA" id="ARBA00022723"/>
    </source>
</evidence>
<name>A0A8H2WZH8_9AGAM</name>